<protein>
    <recommendedName>
        <fullName evidence="10">Histidine--tRNA ligase</fullName>
        <ecNumber evidence="10">6.1.1.21</ecNumber>
    </recommendedName>
    <alternativeName>
        <fullName evidence="10">Histidyl-tRNA synthetase</fullName>
        <shortName evidence="10">HisRS</shortName>
    </alternativeName>
</protein>
<evidence type="ECO:0000313" key="13">
    <source>
        <dbReference type="EMBL" id="PAY24761.1"/>
    </source>
</evidence>
<dbReference type="EMBL" id="NTGA01000002">
    <property type="protein sequence ID" value="PAY24761.1"/>
    <property type="molecule type" value="Genomic_DNA"/>
</dbReference>
<comment type="subcellular location">
    <subcellularLocation>
        <location evidence="10">Cytoplasm</location>
    </subcellularLocation>
</comment>
<dbReference type="PANTHER" id="PTHR43707">
    <property type="entry name" value="HISTIDYL-TRNA SYNTHETASE"/>
    <property type="match status" value="1"/>
</dbReference>
<dbReference type="OrthoDB" id="9800814at2"/>
<dbReference type="CDD" id="cd00773">
    <property type="entry name" value="HisRS-like_core"/>
    <property type="match status" value="1"/>
</dbReference>
<keyword evidence="4 10" id="KW-0436">Ligase</keyword>
<evidence type="ECO:0000256" key="10">
    <source>
        <dbReference type="HAMAP-Rule" id="MF_00127"/>
    </source>
</evidence>
<dbReference type="PANTHER" id="PTHR43707:SF1">
    <property type="entry name" value="HISTIDINE--TRNA LIGASE, MITOCHONDRIAL-RELATED"/>
    <property type="match status" value="1"/>
</dbReference>
<dbReference type="InterPro" id="IPR006195">
    <property type="entry name" value="aa-tRNA-synth_II"/>
</dbReference>
<proteinExistence type="inferred from homology"/>
<feature type="binding site" evidence="11">
    <location>
        <position position="133"/>
    </location>
    <ligand>
        <name>L-histidine</name>
        <dbReference type="ChEBI" id="CHEBI:57595"/>
    </ligand>
</feature>
<dbReference type="PIRSF" id="PIRSF001549">
    <property type="entry name" value="His-tRNA_synth"/>
    <property type="match status" value="1"/>
</dbReference>
<dbReference type="Proteomes" id="UP000218810">
    <property type="component" value="Unassembled WGS sequence"/>
</dbReference>
<name>A0A2A2WUB0_9ACTN</name>
<dbReference type="SUPFAM" id="SSF52954">
    <property type="entry name" value="Class II aaRS ABD-related"/>
    <property type="match status" value="1"/>
</dbReference>
<dbReference type="NCBIfam" id="TIGR00442">
    <property type="entry name" value="hisS"/>
    <property type="match status" value="1"/>
</dbReference>
<feature type="binding site" evidence="11">
    <location>
        <position position="137"/>
    </location>
    <ligand>
        <name>L-histidine</name>
        <dbReference type="ChEBI" id="CHEBI:57595"/>
    </ligand>
</feature>
<dbReference type="GO" id="GO:0004821">
    <property type="term" value="F:histidine-tRNA ligase activity"/>
    <property type="evidence" value="ECO:0007669"/>
    <property type="project" value="UniProtKB-UniRule"/>
</dbReference>
<evidence type="ECO:0000256" key="6">
    <source>
        <dbReference type="ARBA" id="ARBA00022840"/>
    </source>
</evidence>
<comment type="subunit">
    <text evidence="2 10">Homodimer.</text>
</comment>
<keyword evidence="5 10" id="KW-0547">Nucleotide-binding</keyword>
<evidence type="ECO:0000256" key="1">
    <source>
        <dbReference type="ARBA" id="ARBA00008226"/>
    </source>
</evidence>
<keyword evidence="7 10" id="KW-0648">Protein biosynthesis</keyword>
<gene>
    <name evidence="10" type="primary">hisS</name>
    <name evidence="13" type="ORF">CEY15_00850</name>
</gene>
<evidence type="ECO:0000256" key="5">
    <source>
        <dbReference type="ARBA" id="ARBA00022741"/>
    </source>
</evidence>
<evidence type="ECO:0000256" key="7">
    <source>
        <dbReference type="ARBA" id="ARBA00022917"/>
    </source>
</evidence>
<feature type="binding site" evidence="11">
    <location>
        <position position="119"/>
    </location>
    <ligand>
        <name>L-histidine</name>
        <dbReference type="ChEBI" id="CHEBI:57595"/>
    </ligand>
</feature>
<dbReference type="GO" id="GO:0006427">
    <property type="term" value="P:histidyl-tRNA aminoacylation"/>
    <property type="evidence" value="ECO:0007669"/>
    <property type="project" value="UniProtKB-UniRule"/>
</dbReference>
<feature type="domain" description="Aminoacyl-transfer RNA synthetases class-II family profile" evidence="12">
    <location>
        <begin position="29"/>
        <end position="349"/>
    </location>
</feature>
<dbReference type="EC" id="6.1.1.21" evidence="10"/>
<organism evidence="13 14">
    <name type="scientific">Dietzia natronolimnaea</name>
    <dbReference type="NCBI Taxonomy" id="161920"/>
    <lineage>
        <taxon>Bacteria</taxon>
        <taxon>Bacillati</taxon>
        <taxon>Actinomycetota</taxon>
        <taxon>Actinomycetes</taxon>
        <taxon>Mycobacteriales</taxon>
        <taxon>Dietziaceae</taxon>
        <taxon>Dietzia</taxon>
    </lineage>
</organism>
<dbReference type="GO" id="GO:0005737">
    <property type="term" value="C:cytoplasm"/>
    <property type="evidence" value="ECO:0007669"/>
    <property type="project" value="UniProtKB-SubCell"/>
</dbReference>
<dbReference type="RefSeq" id="WP_095716882.1">
    <property type="nucleotide sequence ID" value="NZ_NTGA01000002.1"/>
</dbReference>
<dbReference type="InterPro" id="IPR004516">
    <property type="entry name" value="HisRS/HisZ"/>
</dbReference>
<dbReference type="CDD" id="cd00859">
    <property type="entry name" value="HisRS_anticodon"/>
    <property type="match status" value="1"/>
</dbReference>
<evidence type="ECO:0000256" key="2">
    <source>
        <dbReference type="ARBA" id="ARBA00011738"/>
    </source>
</evidence>
<evidence type="ECO:0000256" key="8">
    <source>
        <dbReference type="ARBA" id="ARBA00023146"/>
    </source>
</evidence>
<dbReference type="Pfam" id="PF13393">
    <property type="entry name" value="tRNA-synt_His"/>
    <property type="match status" value="1"/>
</dbReference>
<sequence>MTGTQKKTALKAPKGVPDYVPPTSAGFVAVREAITSAARRAGYGHIELPIFEDTALFARGVGESTDVVSKEMYTFSDRGGRSVTLRPEGTAGVMRAVIENGLDRGQLPVKLCYAGPFFRYERPQAGRYRQLQQVGIEAIGIDDPALDAEVIAVADEAFRSLGLTGFRLELTSLGDQTCRPGYRDRLQAFLAGLDLDEATRERARINPLRVLDDKRPEVRAQLADAPLMVDHLSDQSAAHFAEVRSHLDALGVAYEVNPRMVRGLDYYTKTTFEFVHDGLGAQSGIGGGGRYDGLMQQLGGQDLSGIGFGIGVDRTMLALQAEGIDPAAGGRVDVYGVALGAPARAAMVPVLAGFRRAGLRADMAYGDRGIKGAFKAADRSGAAVTLVLGENELASGTVVVKTMATGEQNAVPLDSVVAHVTGLVAR</sequence>
<keyword evidence="14" id="KW-1185">Reference proteome</keyword>
<dbReference type="InterPro" id="IPR041715">
    <property type="entry name" value="HisRS-like_core"/>
</dbReference>
<dbReference type="GO" id="GO:0005524">
    <property type="term" value="F:ATP binding"/>
    <property type="evidence" value="ECO:0007669"/>
    <property type="project" value="UniProtKB-UniRule"/>
</dbReference>
<accession>A0A2A2WUB0</accession>
<dbReference type="PROSITE" id="PS50862">
    <property type="entry name" value="AA_TRNA_LIGASE_II"/>
    <property type="match status" value="1"/>
</dbReference>
<keyword evidence="3 10" id="KW-0963">Cytoplasm</keyword>
<dbReference type="Pfam" id="PF03129">
    <property type="entry name" value="HGTP_anticodon"/>
    <property type="match status" value="1"/>
</dbReference>
<dbReference type="InterPro" id="IPR004154">
    <property type="entry name" value="Anticodon-bd"/>
</dbReference>
<dbReference type="InterPro" id="IPR015807">
    <property type="entry name" value="His-tRNA-ligase"/>
</dbReference>
<keyword evidence="8 10" id="KW-0030">Aminoacyl-tRNA synthetase</keyword>
<dbReference type="HAMAP" id="MF_00127">
    <property type="entry name" value="His_tRNA_synth"/>
    <property type="match status" value="1"/>
</dbReference>
<keyword evidence="6 10" id="KW-0067">ATP-binding</keyword>
<comment type="catalytic activity">
    <reaction evidence="9 10">
        <text>tRNA(His) + L-histidine + ATP = L-histidyl-tRNA(His) + AMP + diphosphate + H(+)</text>
        <dbReference type="Rhea" id="RHEA:17313"/>
        <dbReference type="Rhea" id="RHEA-COMP:9665"/>
        <dbReference type="Rhea" id="RHEA-COMP:9689"/>
        <dbReference type="ChEBI" id="CHEBI:15378"/>
        <dbReference type="ChEBI" id="CHEBI:30616"/>
        <dbReference type="ChEBI" id="CHEBI:33019"/>
        <dbReference type="ChEBI" id="CHEBI:57595"/>
        <dbReference type="ChEBI" id="CHEBI:78442"/>
        <dbReference type="ChEBI" id="CHEBI:78527"/>
        <dbReference type="ChEBI" id="CHEBI:456215"/>
        <dbReference type="EC" id="6.1.1.21"/>
    </reaction>
</comment>
<dbReference type="Gene3D" id="3.30.930.10">
    <property type="entry name" value="Bira Bifunctional Protein, Domain 2"/>
    <property type="match status" value="1"/>
</dbReference>
<dbReference type="Gene3D" id="3.40.50.800">
    <property type="entry name" value="Anticodon-binding domain"/>
    <property type="match status" value="1"/>
</dbReference>
<feature type="binding site" evidence="11">
    <location>
        <position position="262"/>
    </location>
    <ligand>
        <name>L-histidine</name>
        <dbReference type="ChEBI" id="CHEBI:57595"/>
    </ligand>
</feature>
<evidence type="ECO:0000256" key="3">
    <source>
        <dbReference type="ARBA" id="ARBA00022490"/>
    </source>
</evidence>
<comment type="similarity">
    <text evidence="1 10">Belongs to the class-II aminoacyl-tRNA synthetase family.</text>
</comment>
<comment type="caution">
    <text evidence="13">The sequence shown here is derived from an EMBL/GenBank/DDBJ whole genome shotgun (WGS) entry which is preliminary data.</text>
</comment>
<dbReference type="InterPro" id="IPR036621">
    <property type="entry name" value="Anticodon-bd_dom_sf"/>
</dbReference>
<evidence type="ECO:0000259" key="12">
    <source>
        <dbReference type="PROSITE" id="PS50862"/>
    </source>
</evidence>
<evidence type="ECO:0000256" key="4">
    <source>
        <dbReference type="ARBA" id="ARBA00022598"/>
    </source>
</evidence>
<feature type="binding site" evidence="11">
    <location>
        <begin position="88"/>
        <end position="90"/>
    </location>
    <ligand>
        <name>L-histidine</name>
        <dbReference type="ChEBI" id="CHEBI:57595"/>
    </ligand>
</feature>
<evidence type="ECO:0000256" key="9">
    <source>
        <dbReference type="ARBA" id="ARBA00047639"/>
    </source>
</evidence>
<evidence type="ECO:0000313" key="14">
    <source>
        <dbReference type="Proteomes" id="UP000218810"/>
    </source>
</evidence>
<dbReference type="InterPro" id="IPR033656">
    <property type="entry name" value="HisRS_anticodon"/>
</dbReference>
<dbReference type="AlphaFoldDB" id="A0A2A2WUB0"/>
<dbReference type="InterPro" id="IPR045864">
    <property type="entry name" value="aa-tRNA-synth_II/BPL/LPL"/>
</dbReference>
<evidence type="ECO:0000256" key="11">
    <source>
        <dbReference type="PIRSR" id="PIRSR001549-1"/>
    </source>
</evidence>
<feature type="binding site" evidence="11">
    <location>
        <begin position="266"/>
        <end position="267"/>
    </location>
    <ligand>
        <name>L-histidine</name>
        <dbReference type="ChEBI" id="CHEBI:57595"/>
    </ligand>
</feature>
<reference evidence="14" key="1">
    <citation type="submission" date="2017-09" db="EMBL/GenBank/DDBJ databases">
        <authorList>
            <person name="Zhang Y."/>
            <person name="Huang X."/>
            <person name="Liu J."/>
            <person name="Lu L."/>
            <person name="Peng K."/>
        </authorList>
    </citation>
    <scope>NUCLEOTIDE SEQUENCE [LARGE SCALE GENOMIC DNA]</scope>
    <source>
        <strain evidence="14">S-XJ-1</strain>
    </source>
</reference>
<dbReference type="SUPFAM" id="SSF55681">
    <property type="entry name" value="Class II aaRS and biotin synthetases"/>
    <property type="match status" value="1"/>
</dbReference>